<gene>
    <name evidence="2" type="ORF">WG900_16745</name>
</gene>
<name>A0ABU8SC76_9SPHN</name>
<dbReference type="Proteomes" id="UP001379235">
    <property type="component" value="Unassembled WGS sequence"/>
</dbReference>
<organism evidence="2 3">
    <name type="scientific">Novosphingobium aquae</name>
    <dbReference type="NCBI Taxonomy" id="3133435"/>
    <lineage>
        <taxon>Bacteria</taxon>
        <taxon>Pseudomonadati</taxon>
        <taxon>Pseudomonadota</taxon>
        <taxon>Alphaproteobacteria</taxon>
        <taxon>Sphingomonadales</taxon>
        <taxon>Sphingomonadaceae</taxon>
        <taxon>Novosphingobium</taxon>
    </lineage>
</organism>
<protein>
    <recommendedName>
        <fullName evidence="4">Lipoprotein</fullName>
    </recommendedName>
</protein>
<evidence type="ECO:0000313" key="3">
    <source>
        <dbReference type="Proteomes" id="UP001379235"/>
    </source>
</evidence>
<feature type="region of interest" description="Disordered" evidence="1">
    <location>
        <begin position="39"/>
        <end position="58"/>
    </location>
</feature>
<evidence type="ECO:0000256" key="1">
    <source>
        <dbReference type="SAM" id="MobiDB-lite"/>
    </source>
</evidence>
<proteinExistence type="predicted"/>
<reference evidence="2 3" key="1">
    <citation type="submission" date="2024-03" db="EMBL/GenBank/DDBJ databases">
        <authorList>
            <person name="Jo J.-H."/>
        </authorList>
    </citation>
    <scope>NUCLEOTIDE SEQUENCE [LARGE SCALE GENOMIC DNA]</scope>
    <source>
        <strain evidence="2 3">AS3R-12</strain>
    </source>
</reference>
<dbReference type="RefSeq" id="WP_339968938.1">
    <property type="nucleotide sequence ID" value="NZ_JBBHJY010000009.1"/>
</dbReference>
<accession>A0ABU8SC76</accession>
<evidence type="ECO:0000313" key="2">
    <source>
        <dbReference type="EMBL" id="MEJ6011563.1"/>
    </source>
</evidence>
<dbReference type="EMBL" id="JBBHJY010000009">
    <property type="protein sequence ID" value="MEJ6011563.1"/>
    <property type="molecule type" value="Genomic_DNA"/>
</dbReference>
<sequence length="58" mass="5854">MLLALAGCKQEPSFDERFDAAQKTLEAKAKAIDQELSVAASEGSAVAAGESGSPATGE</sequence>
<evidence type="ECO:0008006" key="4">
    <source>
        <dbReference type="Google" id="ProtNLM"/>
    </source>
</evidence>
<keyword evidence="3" id="KW-1185">Reference proteome</keyword>
<comment type="caution">
    <text evidence="2">The sequence shown here is derived from an EMBL/GenBank/DDBJ whole genome shotgun (WGS) entry which is preliminary data.</text>
</comment>